<dbReference type="SUPFAM" id="SSF50341">
    <property type="entry name" value="CheW-like"/>
    <property type="match status" value="1"/>
</dbReference>
<dbReference type="Pfam" id="PF01584">
    <property type="entry name" value="CheW"/>
    <property type="match status" value="1"/>
</dbReference>
<dbReference type="Gene3D" id="2.30.30.40">
    <property type="entry name" value="SH3 Domains"/>
    <property type="match status" value="1"/>
</dbReference>
<dbReference type="AlphaFoldDB" id="A0A1A7C5Z2"/>
<dbReference type="InterPro" id="IPR039315">
    <property type="entry name" value="CheW"/>
</dbReference>
<dbReference type="InterPro" id="IPR002545">
    <property type="entry name" value="CheW-lke_dom"/>
</dbReference>
<protein>
    <submittedName>
        <fullName evidence="2">Chemotaxis-related protein WspB</fullName>
    </submittedName>
</protein>
<proteinExistence type="predicted"/>
<sequence length="143" mass="15288">MIDRYGLRLAAIVRVLPLLELKHLPLVPDYVAGLMDLHGASVPVIDLARLAGLAPAAAQFDTRIVVVDYRAPDGSEHALGLMASRVRGIADIKPEQLGHAGVASAPFLGQVASDTEGMLQLVELEHLLTAEVRALLFQHGSRT</sequence>
<name>A0A1A7C5Z2_9BURK</name>
<evidence type="ECO:0000259" key="1">
    <source>
        <dbReference type="PROSITE" id="PS50851"/>
    </source>
</evidence>
<evidence type="ECO:0000313" key="3">
    <source>
        <dbReference type="Proteomes" id="UP000092713"/>
    </source>
</evidence>
<feature type="domain" description="CheW-like" evidence="1">
    <location>
        <begin position="1"/>
        <end position="133"/>
    </location>
</feature>
<dbReference type="PROSITE" id="PS50851">
    <property type="entry name" value="CHEW"/>
    <property type="match status" value="1"/>
</dbReference>
<gene>
    <name evidence="2" type="ORF">ASR47_102452</name>
</gene>
<dbReference type="GO" id="GO:0005829">
    <property type="term" value="C:cytosol"/>
    <property type="evidence" value="ECO:0007669"/>
    <property type="project" value="TreeGrafter"/>
</dbReference>
<comment type="caution">
    <text evidence="2">The sequence shown here is derived from an EMBL/GenBank/DDBJ whole genome shotgun (WGS) entry which is preliminary data.</text>
</comment>
<dbReference type="PANTHER" id="PTHR22617:SF43">
    <property type="entry name" value="PROTEIN PILI"/>
    <property type="match status" value="1"/>
</dbReference>
<accession>A0A1A7C5Z2</accession>
<dbReference type="PATRIC" id="fig|1747903.4.peg.4802"/>
<evidence type="ECO:0000313" key="2">
    <source>
        <dbReference type="EMBL" id="OBV41132.1"/>
    </source>
</evidence>
<dbReference type="RefSeq" id="WP_065306313.1">
    <property type="nucleotide sequence ID" value="NZ_LOCQ01000039.1"/>
</dbReference>
<dbReference type="InterPro" id="IPR036061">
    <property type="entry name" value="CheW-like_dom_sf"/>
</dbReference>
<dbReference type="Gene3D" id="2.40.50.180">
    <property type="entry name" value="CheA-289, Domain 4"/>
    <property type="match status" value="1"/>
</dbReference>
<dbReference type="STRING" id="1747903.ASR47_102452"/>
<dbReference type="SMART" id="SM00260">
    <property type="entry name" value="CheW"/>
    <property type="match status" value="1"/>
</dbReference>
<dbReference type="GO" id="GO:0006935">
    <property type="term" value="P:chemotaxis"/>
    <property type="evidence" value="ECO:0007669"/>
    <property type="project" value="InterPro"/>
</dbReference>
<keyword evidence="3" id="KW-1185">Reference proteome</keyword>
<reference evidence="2 3" key="1">
    <citation type="submission" date="2016-04" db="EMBL/GenBank/DDBJ databases">
        <title>Draft genome sequence of Janthinobacterium psychrotolerans sp. nov., isolated from freshwater sediments in Denmark.</title>
        <authorList>
            <person name="Gong X."/>
            <person name="Skrivergaard S."/>
            <person name="Korsgaard B.S."/>
            <person name="Schreiber L."/>
            <person name="Marshall I.P."/>
            <person name="Finster K."/>
            <person name="Schramm A."/>
        </authorList>
    </citation>
    <scope>NUCLEOTIDE SEQUENCE [LARGE SCALE GENOMIC DNA]</scope>
    <source>
        <strain evidence="2 3">S3-2</strain>
    </source>
</reference>
<dbReference type="Proteomes" id="UP000092713">
    <property type="component" value="Unassembled WGS sequence"/>
</dbReference>
<dbReference type="OrthoDB" id="21913at2"/>
<dbReference type="GO" id="GO:0007165">
    <property type="term" value="P:signal transduction"/>
    <property type="evidence" value="ECO:0007669"/>
    <property type="project" value="InterPro"/>
</dbReference>
<dbReference type="PANTHER" id="PTHR22617">
    <property type="entry name" value="CHEMOTAXIS SENSOR HISTIDINE KINASE-RELATED"/>
    <property type="match status" value="1"/>
</dbReference>
<dbReference type="EMBL" id="LOCQ01000039">
    <property type="protein sequence ID" value="OBV41132.1"/>
    <property type="molecule type" value="Genomic_DNA"/>
</dbReference>
<organism evidence="2 3">
    <name type="scientific">Janthinobacterium psychrotolerans</name>
    <dbReference type="NCBI Taxonomy" id="1747903"/>
    <lineage>
        <taxon>Bacteria</taxon>
        <taxon>Pseudomonadati</taxon>
        <taxon>Pseudomonadota</taxon>
        <taxon>Betaproteobacteria</taxon>
        <taxon>Burkholderiales</taxon>
        <taxon>Oxalobacteraceae</taxon>
        <taxon>Janthinobacterium</taxon>
    </lineage>
</organism>